<keyword evidence="3 6" id="KW-0812">Transmembrane</keyword>
<evidence type="ECO:0000256" key="4">
    <source>
        <dbReference type="ARBA" id="ARBA00022989"/>
    </source>
</evidence>
<feature type="transmembrane region" description="Helical" evidence="6">
    <location>
        <begin position="115"/>
        <end position="135"/>
    </location>
</feature>
<accession>A0A381TLH6</accession>
<dbReference type="PANTHER" id="PTHR33452:SF1">
    <property type="entry name" value="INNER MEMBRANE PROTEIN YPHA-RELATED"/>
    <property type="match status" value="1"/>
</dbReference>
<sequence length="145" mass="16339">MKRYLLYLNTNISYHSYGLLLLRIIGGSMMVYNHGWGKITAGPEKWNRLGHALTDIIGFEFLSTFFGFMAAFSESVCALLIVIGLFTIPASILLSFTMFVAIMNHIIDNEMPELAIMYCLLSLVLIVSGPGNYSLDQKWFSKIKN</sequence>
<gene>
    <name evidence="7" type="ORF">METZ01_LOCUS69796</name>
</gene>
<dbReference type="AlphaFoldDB" id="A0A381TLH6"/>
<evidence type="ECO:0000256" key="3">
    <source>
        <dbReference type="ARBA" id="ARBA00022692"/>
    </source>
</evidence>
<evidence type="ECO:0000313" key="7">
    <source>
        <dbReference type="EMBL" id="SVA16942.1"/>
    </source>
</evidence>
<dbReference type="InterPro" id="IPR032808">
    <property type="entry name" value="DoxX"/>
</dbReference>
<feature type="transmembrane region" description="Helical" evidence="6">
    <location>
        <begin position="52"/>
        <end position="72"/>
    </location>
</feature>
<evidence type="ECO:0000256" key="6">
    <source>
        <dbReference type="SAM" id="Phobius"/>
    </source>
</evidence>
<dbReference type="PANTHER" id="PTHR33452">
    <property type="entry name" value="OXIDOREDUCTASE CATD-RELATED"/>
    <property type="match status" value="1"/>
</dbReference>
<feature type="transmembrane region" description="Helical" evidence="6">
    <location>
        <begin position="79"/>
        <end position="103"/>
    </location>
</feature>
<feature type="transmembrane region" description="Helical" evidence="6">
    <location>
        <begin position="12"/>
        <end position="32"/>
    </location>
</feature>
<evidence type="ECO:0008006" key="8">
    <source>
        <dbReference type="Google" id="ProtNLM"/>
    </source>
</evidence>
<dbReference type="EMBL" id="UINC01004800">
    <property type="protein sequence ID" value="SVA16942.1"/>
    <property type="molecule type" value="Genomic_DNA"/>
</dbReference>
<name>A0A381TLH6_9ZZZZ</name>
<keyword evidence="4 6" id="KW-1133">Transmembrane helix</keyword>
<proteinExistence type="predicted"/>
<organism evidence="7">
    <name type="scientific">marine metagenome</name>
    <dbReference type="NCBI Taxonomy" id="408172"/>
    <lineage>
        <taxon>unclassified sequences</taxon>
        <taxon>metagenomes</taxon>
        <taxon>ecological metagenomes</taxon>
    </lineage>
</organism>
<evidence type="ECO:0000256" key="5">
    <source>
        <dbReference type="ARBA" id="ARBA00023136"/>
    </source>
</evidence>
<dbReference type="InterPro" id="IPR051907">
    <property type="entry name" value="DoxX-like_oxidoreductase"/>
</dbReference>
<evidence type="ECO:0000256" key="1">
    <source>
        <dbReference type="ARBA" id="ARBA00004651"/>
    </source>
</evidence>
<comment type="subcellular location">
    <subcellularLocation>
        <location evidence="1">Cell membrane</location>
        <topology evidence="1">Multi-pass membrane protein</topology>
    </subcellularLocation>
</comment>
<dbReference type="GO" id="GO:0005886">
    <property type="term" value="C:plasma membrane"/>
    <property type="evidence" value="ECO:0007669"/>
    <property type="project" value="UniProtKB-SubCell"/>
</dbReference>
<keyword evidence="2" id="KW-1003">Cell membrane</keyword>
<dbReference type="Pfam" id="PF07681">
    <property type="entry name" value="DoxX"/>
    <property type="match status" value="1"/>
</dbReference>
<protein>
    <recommendedName>
        <fullName evidence="8">DoxX family protein</fullName>
    </recommendedName>
</protein>
<reference evidence="7" key="1">
    <citation type="submission" date="2018-05" db="EMBL/GenBank/DDBJ databases">
        <authorList>
            <person name="Lanie J.A."/>
            <person name="Ng W.-L."/>
            <person name="Kazmierczak K.M."/>
            <person name="Andrzejewski T.M."/>
            <person name="Davidsen T.M."/>
            <person name="Wayne K.J."/>
            <person name="Tettelin H."/>
            <person name="Glass J.I."/>
            <person name="Rusch D."/>
            <person name="Podicherti R."/>
            <person name="Tsui H.-C.T."/>
            <person name="Winkler M.E."/>
        </authorList>
    </citation>
    <scope>NUCLEOTIDE SEQUENCE</scope>
</reference>
<keyword evidence="5 6" id="KW-0472">Membrane</keyword>
<evidence type="ECO:0000256" key="2">
    <source>
        <dbReference type="ARBA" id="ARBA00022475"/>
    </source>
</evidence>